<feature type="coiled-coil region" evidence="2">
    <location>
        <begin position="334"/>
        <end position="361"/>
    </location>
</feature>
<evidence type="ECO:0000256" key="3">
    <source>
        <dbReference type="SAM" id="MobiDB-lite"/>
    </source>
</evidence>
<dbReference type="EMBL" id="JBHUMK010000052">
    <property type="protein sequence ID" value="MFD2610167.1"/>
    <property type="molecule type" value="Genomic_DNA"/>
</dbReference>
<feature type="coiled-coil region" evidence="2">
    <location>
        <begin position="206"/>
        <end position="237"/>
    </location>
</feature>
<name>A0ABW5P7S8_9DEIO</name>
<feature type="transmembrane region" description="Helical" evidence="4">
    <location>
        <begin position="953"/>
        <end position="979"/>
    </location>
</feature>
<dbReference type="Pfam" id="PF10145">
    <property type="entry name" value="PhageMin_Tail"/>
    <property type="match status" value="1"/>
</dbReference>
<keyword evidence="4" id="KW-1133">Transmembrane helix</keyword>
<keyword evidence="4" id="KW-0812">Transmembrane</keyword>
<keyword evidence="7" id="KW-1185">Reference proteome</keyword>
<comment type="caution">
    <text evidence="6">The sequence shown here is derived from an EMBL/GenBank/DDBJ whole genome shotgun (WGS) entry which is preliminary data.</text>
</comment>
<dbReference type="PANTHER" id="PTHR37813:SF1">
    <property type="entry name" value="FELS-2 PROPHAGE PROTEIN"/>
    <property type="match status" value="1"/>
</dbReference>
<evidence type="ECO:0000256" key="1">
    <source>
        <dbReference type="ARBA" id="ARBA00022612"/>
    </source>
</evidence>
<organism evidence="6 7">
    <name type="scientific">Deinococcus taklimakanensis</name>
    <dbReference type="NCBI Taxonomy" id="536443"/>
    <lineage>
        <taxon>Bacteria</taxon>
        <taxon>Thermotogati</taxon>
        <taxon>Deinococcota</taxon>
        <taxon>Deinococci</taxon>
        <taxon>Deinococcales</taxon>
        <taxon>Deinococcaceae</taxon>
        <taxon>Deinococcus</taxon>
    </lineage>
</organism>
<dbReference type="InterPro" id="IPR010090">
    <property type="entry name" value="Phage_tape_meas"/>
</dbReference>
<evidence type="ECO:0000259" key="5">
    <source>
        <dbReference type="Pfam" id="PF10145"/>
    </source>
</evidence>
<feature type="transmembrane region" description="Helical" evidence="4">
    <location>
        <begin position="917"/>
        <end position="941"/>
    </location>
</feature>
<feature type="transmembrane region" description="Helical" evidence="4">
    <location>
        <begin position="891"/>
        <end position="911"/>
    </location>
</feature>
<feature type="compositionally biased region" description="Basic and acidic residues" evidence="3">
    <location>
        <begin position="1529"/>
        <end position="1548"/>
    </location>
</feature>
<accession>A0ABW5P7S8</accession>
<evidence type="ECO:0000313" key="6">
    <source>
        <dbReference type="EMBL" id="MFD2610167.1"/>
    </source>
</evidence>
<feature type="transmembrane region" description="Helical" evidence="4">
    <location>
        <begin position="845"/>
        <end position="870"/>
    </location>
</feature>
<evidence type="ECO:0000256" key="2">
    <source>
        <dbReference type="SAM" id="Coils"/>
    </source>
</evidence>
<dbReference type="RefSeq" id="WP_386846129.1">
    <property type="nucleotide sequence ID" value="NZ_JBHUMK010000052.1"/>
</dbReference>
<dbReference type="PANTHER" id="PTHR37813">
    <property type="entry name" value="FELS-2 PROPHAGE PROTEIN"/>
    <property type="match status" value="1"/>
</dbReference>
<dbReference type="NCBIfam" id="TIGR01760">
    <property type="entry name" value="tape_meas_TP901"/>
    <property type="match status" value="1"/>
</dbReference>
<feature type="domain" description="Phage tail tape measure protein" evidence="5">
    <location>
        <begin position="496"/>
        <end position="692"/>
    </location>
</feature>
<feature type="region of interest" description="Disordered" evidence="3">
    <location>
        <begin position="1519"/>
        <end position="1548"/>
    </location>
</feature>
<evidence type="ECO:0000256" key="4">
    <source>
        <dbReference type="SAM" id="Phobius"/>
    </source>
</evidence>
<evidence type="ECO:0000313" key="7">
    <source>
        <dbReference type="Proteomes" id="UP001597475"/>
    </source>
</evidence>
<keyword evidence="2" id="KW-0175">Coiled coil</keyword>
<reference evidence="7" key="1">
    <citation type="journal article" date="2019" name="Int. J. Syst. Evol. Microbiol.">
        <title>The Global Catalogue of Microorganisms (GCM) 10K type strain sequencing project: providing services to taxonomists for standard genome sequencing and annotation.</title>
        <authorList>
            <consortium name="The Broad Institute Genomics Platform"/>
            <consortium name="The Broad Institute Genome Sequencing Center for Infectious Disease"/>
            <person name="Wu L."/>
            <person name="Ma J."/>
        </authorList>
    </citation>
    <scope>NUCLEOTIDE SEQUENCE [LARGE SCALE GENOMIC DNA]</scope>
    <source>
        <strain evidence="7">KCTC 33842</strain>
    </source>
</reference>
<dbReference type="Proteomes" id="UP001597475">
    <property type="component" value="Unassembled WGS sequence"/>
</dbReference>
<keyword evidence="1" id="KW-1188">Viral release from host cell</keyword>
<sequence length="2578" mass="268198">MTTKVGAASLDFIVDTNPAKAAITAAVGNIRAQLQGLARPVKIDVGVNQGKVDAEISTVRTKLQGLGTDLKNLFRIDASALTTLLAQIGRQITDLRDIENRLRTSGSGAGGSGAGAGGGSPGGVNNAYAAQLRGLISDLRAGATSTAAFEAATRALKTSIDAEIASLRNAGVLTREQQARLDSLRATSGQAGQALRQMGDQAARAAEQAARAAARAAADAARATQRAAQEAARAQAEGVNRLGRELQMAQSQYERGALSLRGYLREMERIRTAGQGMAAGLQAGSREAQNLERIMGGLGRNASRINDQSITKIRADMAAARAEFERATAAAGRFADKRAAIQAYQASMRDLERQIRAVGERTTTTANQMGQLNRLSAQIRTSLNTVNNTPSGAGFSGGILAALRQLPQFAQVAGGSLGAAAAQATALGGSLGGVAAAAGPVGAAIAGVTLAVVGLTAALVASINTAAQFQQTLADIRALTQPTTAQLQQLTQATFDIGKPLGVGAREAAAAVLELNKAGLSATDVIGGGLKGALELAGAAGISAAEGGKLAVSAMTAFGLQSQQLPQIADVFANFSNKTFLGAQDLSQAIAAVGPVARDAGIDIQQFTGLMATLAQGGFKNMSDAGTSLKTMLLSLTAPVDTGAKALHALKVSAFDSAGQMRPLNDVLGDLKGKLVQLTPEAQKQLLRQIFGQDALRAAQILLREGPKAIEANTEAMRKQGEASRVARERLDSLQGAQKKFAAAMEQARIQMGAPFLKPLQAIVEFSTRVVQGFTDIGNGVSAATTPMASLAQAAQQGLAPIADIFRTVVGVIVELWNRVLGPVLKSLWEVWTVIQTAVQTALGIVLQVVSGVFQLVGGIVAGFVGAFIGHGKSVNFTLAGMAAKISEWAGIARAYILAVGKIAATLPVVFKGVGLGIGQIIAGIVKVLSGLASGAKAVFLAAGGYAMAFLRVLGNFASGVGQIIKGVGLILFGFALAAKNAFVDRVQQVLVGASRLFTAFGNGVSRLLQPAQRAFFTYVVQPAQAMGNFVRAAFDRVVGILGGAVSAAGRVLAPLGSVLSALGIGLGEALQNAASAASNAISSFVDRGAADANAAYAAAQRAAEAQAQGTADGVGNIIESGLNAAGQALKGFAQDNGAGSQVDAGLKSVSSGLNTVATAASGLNGELARTTSTLNAGLGDAGSQIRGAGADFQAGVKTVQGSVAQMGTATQQAMAGVKKDLATAAAAAQQTGKAVQAAAAIKPPAVMPSGTKTLADLGLGGGGSGRAATTAAGLAQQAAYKKGLKDLTDQELAAAKAEALRTNNKKAMTAILAEETRREKAHGAAVTTTGIALTKYKEALRGKSAAQLKDMLAQAEARRDTAAYNAIKAEQARRTGAATAATRRDTAATERDSAARANLVREIRQSIAAFQLQAQQGKVTAASQLAFNQRMEDFQARVAKLPPALQKGTEALFQQARALSASANGQATATRQTALSGAALIKYKEALRGKSAAQLADLEAEARAKNLGPQLSAILAEKTRRTNTQASADRKAAADATRHAEAASNLERETRQLNERFQTQVDQGKVTTESLQRYRQALEDTRAKVGQLPAALRGNVTALLEQGATLATQGQSIVSRTTEIGKLKDEIQNWTLAELENARARVVASGGDKEKLALLDKEIAKHKQLTDAQAAQALAESNLAQGKADQDTAEGQYENAKAAASGNLARLYQIELQHGQKVQAARDAALRASIANEDRQVKDKYDKLLALEGITAERRKELEAARDRELQANADRLAIGLAKNAQERATAEEDAKRALDEALLDIDRDTRERIRQNALKDLQARTAAVEAEQAAELDAEDLTEAQKYEIRKRYAERLITAKRAEVEQSRQIERDAEIDRYNDAVAEATRQGILDEKRLQADGTYLTVREELQRAHASEMGRIDRQYADEARDYELGVKRDVGKALVASTKETSGKLKEEAEGRVDVALTNLEEMTGAERAAARDVLNTWRATYAAQGKAGEEAVKQIDAALKKLSDTGDKARKKATDLLVLDPKKATDAFGTRLGSIGKADDADSARDNAVQQFAELRKVYEDGIADINAALGQFADKKDEDLTPDEQRTRDGLRATLALYQGFLTQTTTAATAAGQKAADAFTQAQKDQAAESALALAEVNYEVAQMEGKDGGPAYLAGLRAAIAYWKGRLAGMEAGTKEYAEILKKIAELQGKANDVDSDPLVSRLNLIAQAVGKNGKLQKTITAGLNGLAAYFKAGGAKGGNGSLIAGASALVSGLAEVFKTGDEDIDQVIDTFVSGVQATLGQLAKGDWVGALITGVATVVATIVDIFTGGANSARKAREQIEGATKNVKIFDLSKYAKVVSQGGFWGWLGFKKSTIDQEAVDIAQTLGDALYTSISTGMLDGIKAGKASFADIGLDIRKNLGQVILQGLIDGFMKGAVMQGLLQPFLDKYIEAMRSGNAQALTDAANGIQAALGQANGEIARFYENVIVPASQRLGLFGTDAPTPDTGGPSSAARDLGLASAPAAVMAADARTLDLIGAVSKITPVLERLTPMLDRLTADGISVAAHSQVTVHTDSDIRAYATQT</sequence>
<protein>
    <submittedName>
        <fullName evidence="6">Phage tail tape measure protein</fullName>
    </submittedName>
</protein>
<gene>
    <name evidence="6" type="ORF">ACFSR9_12060</name>
</gene>
<proteinExistence type="predicted"/>
<keyword evidence="4" id="KW-0472">Membrane</keyword>